<comment type="caution">
    <text evidence="2">The sequence shown here is derived from an EMBL/GenBank/DDBJ whole genome shotgun (WGS) entry which is preliminary data.</text>
</comment>
<feature type="compositionally biased region" description="Low complexity" evidence="1">
    <location>
        <begin position="173"/>
        <end position="187"/>
    </location>
</feature>
<dbReference type="AlphaFoldDB" id="A0A8H3DN84"/>
<dbReference type="Proteomes" id="UP000663850">
    <property type="component" value="Unassembled WGS sequence"/>
</dbReference>
<organism evidence="2 3">
    <name type="scientific">Rhizoctonia solani</name>
    <dbReference type="NCBI Taxonomy" id="456999"/>
    <lineage>
        <taxon>Eukaryota</taxon>
        <taxon>Fungi</taxon>
        <taxon>Dikarya</taxon>
        <taxon>Basidiomycota</taxon>
        <taxon>Agaricomycotina</taxon>
        <taxon>Agaricomycetes</taxon>
        <taxon>Cantharellales</taxon>
        <taxon>Ceratobasidiaceae</taxon>
        <taxon>Rhizoctonia</taxon>
    </lineage>
</organism>
<sequence>MQDNLDNYQLARDRTRRDNPVVPPRAAQSRTFLHQDARVVQRANNEKRSYAQIVRTRSQASGNDAVAARVVIEPPIRAHSSNRNTGNANARNAGADSHLEHIAVRDGNDLRRYVETGQMSLLTLRNLARGPRTPSPPSPGLANPVDHVYTSDPEAPRADMVVPAAGSTPVPTAGSAPVPAAESAPVPASTRPIATTYQGRNAWPGITIGHQPGDVVRSRFAGEGHTSRGPRNVSAAYNPAPPLRRTDIDTIVPGTPLPQRPLNQVLSQCVPNSNVVNQGSTNVARDTATHLQTNLVRVAASQPLPPPATVHSMTPPGPRAHKVIRHPVGDGNPASQPSSASIVTPTPIAGTGMVATSTSHNHVHGNTVRAHAVRTGFNFSNANLSSNASAPVHYKMQATRKRKFIHVRVTQMFANYLVITNVANGQPGRPIPFPTPPPYAYNYRMPQPTASPGHNPFFVPHGQDALRELTAAERPMPVVHGLPEVTRNDVPAHVQAAQLERSA</sequence>
<accession>A0A8H3DN84</accession>
<feature type="region of interest" description="Disordered" evidence="1">
    <location>
        <begin position="222"/>
        <end position="242"/>
    </location>
</feature>
<dbReference type="EMBL" id="CAJMWZ010007129">
    <property type="protein sequence ID" value="CAE6533249.1"/>
    <property type="molecule type" value="Genomic_DNA"/>
</dbReference>
<protein>
    <submittedName>
        <fullName evidence="2">Uncharacterized protein</fullName>
    </submittedName>
</protein>
<feature type="non-terminal residue" evidence="2">
    <location>
        <position position="1"/>
    </location>
</feature>
<reference evidence="2" key="1">
    <citation type="submission" date="2021-01" db="EMBL/GenBank/DDBJ databases">
        <authorList>
            <person name="Kaushik A."/>
        </authorList>
    </citation>
    <scope>NUCLEOTIDE SEQUENCE</scope>
    <source>
        <strain evidence="2">Type strain: AG8-Rh-89/</strain>
    </source>
</reference>
<proteinExistence type="predicted"/>
<gene>
    <name evidence="2" type="ORF">RDB_LOCUS134907</name>
</gene>
<evidence type="ECO:0000313" key="3">
    <source>
        <dbReference type="Proteomes" id="UP000663850"/>
    </source>
</evidence>
<feature type="region of interest" description="Disordered" evidence="1">
    <location>
        <begin position="165"/>
        <end position="187"/>
    </location>
</feature>
<evidence type="ECO:0000313" key="2">
    <source>
        <dbReference type="EMBL" id="CAE6533249.1"/>
    </source>
</evidence>
<evidence type="ECO:0000256" key="1">
    <source>
        <dbReference type="SAM" id="MobiDB-lite"/>
    </source>
</evidence>
<feature type="region of interest" description="Disordered" evidence="1">
    <location>
        <begin position="1"/>
        <end position="25"/>
    </location>
</feature>
<name>A0A8H3DN84_9AGAM</name>